<dbReference type="InterPro" id="IPR017500">
    <property type="entry name" value="Phage_infect_YhgE_N"/>
</dbReference>
<dbReference type="NCBIfam" id="TIGR03057">
    <property type="entry name" value="xxxLxxG_by_4"/>
    <property type="match status" value="4"/>
</dbReference>
<dbReference type="InterPro" id="IPR051328">
    <property type="entry name" value="T7SS_ABC-Transporter"/>
</dbReference>
<organism evidence="7 8">
    <name type="scientific">Streptoalloteichus hindustanus</name>
    <dbReference type="NCBI Taxonomy" id="2017"/>
    <lineage>
        <taxon>Bacteria</taxon>
        <taxon>Bacillati</taxon>
        <taxon>Actinomycetota</taxon>
        <taxon>Actinomycetes</taxon>
        <taxon>Pseudonocardiales</taxon>
        <taxon>Pseudonocardiaceae</taxon>
        <taxon>Streptoalloteichus</taxon>
    </lineage>
</organism>
<keyword evidence="2 5" id="KW-0812">Transmembrane</keyword>
<keyword evidence="3 5" id="KW-1133">Transmembrane helix</keyword>
<evidence type="ECO:0000256" key="4">
    <source>
        <dbReference type="ARBA" id="ARBA00023136"/>
    </source>
</evidence>
<accession>A0A1M4XV08</accession>
<reference evidence="7 8" key="1">
    <citation type="submission" date="2016-11" db="EMBL/GenBank/DDBJ databases">
        <authorList>
            <person name="Jaros S."/>
            <person name="Januszkiewicz K."/>
            <person name="Wedrychowicz H."/>
        </authorList>
    </citation>
    <scope>NUCLEOTIDE SEQUENCE [LARGE SCALE GENOMIC DNA]</scope>
    <source>
        <strain evidence="7 8">DSM 44523</strain>
    </source>
</reference>
<evidence type="ECO:0000313" key="7">
    <source>
        <dbReference type="EMBL" id="SHE97186.1"/>
    </source>
</evidence>
<name>A0A1M4XV08_STRHI</name>
<keyword evidence="4 5" id="KW-0472">Membrane</keyword>
<feature type="domain" description="ABC-2 type transporter transmembrane" evidence="6">
    <location>
        <begin position="467"/>
        <end position="679"/>
    </location>
</feature>
<dbReference type="SUPFAM" id="SSF58104">
    <property type="entry name" value="Methyl-accepting chemotaxis protein (MCP) signaling domain"/>
    <property type="match status" value="1"/>
</dbReference>
<dbReference type="NCBIfam" id="TIGR03061">
    <property type="entry name" value="pip_yhgE_Nterm"/>
    <property type="match status" value="1"/>
</dbReference>
<dbReference type="InterPro" id="IPR023908">
    <property type="entry name" value="xxxLxxG_rpt"/>
</dbReference>
<dbReference type="GO" id="GO:0140359">
    <property type="term" value="F:ABC-type transporter activity"/>
    <property type="evidence" value="ECO:0007669"/>
    <property type="project" value="InterPro"/>
</dbReference>
<feature type="transmembrane region" description="Helical" evidence="5">
    <location>
        <begin position="22"/>
        <end position="41"/>
    </location>
</feature>
<dbReference type="Pfam" id="PF12698">
    <property type="entry name" value="ABC2_membrane_3"/>
    <property type="match status" value="1"/>
</dbReference>
<dbReference type="OrthoDB" id="9811483at2"/>
<evidence type="ECO:0000256" key="3">
    <source>
        <dbReference type="ARBA" id="ARBA00022989"/>
    </source>
</evidence>
<dbReference type="InterPro" id="IPR013525">
    <property type="entry name" value="ABC2_TM"/>
</dbReference>
<gene>
    <name evidence="7" type="ORF">SAMN05444320_102130</name>
</gene>
<dbReference type="EMBL" id="FQVN01000002">
    <property type="protein sequence ID" value="SHE97186.1"/>
    <property type="molecule type" value="Genomic_DNA"/>
</dbReference>
<proteinExistence type="predicted"/>
<dbReference type="Proteomes" id="UP000184501">
    <property type="component" value="Unassembled WGS sequence"/>
</dbReference>
<dbReference type="InterPro" id="IPR017501">
    <property type="entry name" value="Phage_infect_YhgE_C"/>
</dbReference>
<dbReference type="GO" id="GO:0016020">
    <property type="term" value="C:membrane"/>
    <property type="evidence" value="ECO:0007669"/>
    <property type="project" value="UniProtKB-SubCell"/>
</dbReference>
<feature type="transmembrane region" description="Helical" evidence="5">
    <location>
        <begin position="576"/>
        <end position="594"/>
    </location>
</feature>
<sequence length="699" mass="73770">MTPFRLAAAELRRITAGKLPKLAVLALVLVPLMYGSLYLYANWDPYANLGEVPAAIVVDDRGATKDDKPMRAGEDVAKELVDGRKFDWHRTDRADAEDGVRNGRYTFSLTFPADFSEALTSAGDFRPKQGTIIVTTNDANNYLVGTIANKVTDEIRRAVTAKVGKEAADKFLLGFNTIAQKMREAADGSARLADGNAQVDANLRRLNTEGQRKLLNGLDEMYGKTKDMPAQSKQLDDGMKQVAGGLGQLQDKTRDMPAKTRKLADGATQVAEGANQLSDGARKVAAGNAELAAKASEVGRAAQQVTDHLNNDDVHKLARQACAEHPGLPGCDLVGKANTRLNELNGQLQGKVADVNRLSDGAKQVADGAKRMSDGAKQVADGNNQLAASSTELVNGIGRLSDGARQLSDGTGRLAASAPQLVDGVTRLRDGEREVVTNTDKLINEGTAKARDGAQELATKIGEGAGKVPNPDDPTRKATAETISDPVAINKLSEADAGKYGAGLAPFFLGLSLWIGAFVLFLLIKPLNARALAAGQPALRIALGGWLPAALLGAAQVTLLYTIVTTLIGVSPAHPVATFGLLLLTSLAFTALLHGLNSFLGSVGKFVALVLLVLQLTTAGGTFPWQTTPAPLHPLHMVLPLSYVVDGLRHLIYGGSLSGMGVDVAVIVGWLVAGLALSALAARQQKVWTPKKLKPELVL</sequence>
<feature type="transmembrane region" description="Helical" evidence="5">
    <location>
        <begin position="500"/>
        <end position="524"/>
    </location>
</feature>
<dbReference type="PANTHER" id="PTHR43077:SF5">
    <property type="entry name" value="PHAGE INFECTION PROTEIN"/>
    <property type="match status" value="1"/>
</dbReference>
<evidence type="ECO:0000256" key="5">
    <source>
        <dbReference type="SAM" id="Phobius"/>
    </source>
</evidence>
<feature type="transmembrane region" description="Helical" evidence="5">
    <location>
        <begin position="545"/>
        <end position="570"/>
    </location>
</feature>
<feature type="transmembrane region" description="Helical" evidence="5">
    <location>
        <begin position="606"/>
        <end position="625"/>
    </location>
</feature>
<evidence type="ECO:0000256" key="2">
    <source>
        <dbReference type="ARBA" id="ARBA00022692"/>
    </source>
</evidence>
<evidence type="ECO:0000313" key="8">
    <source>
        <dbReference type="Proteomes" id="UP000184501"/>
    </source>
</evidence>
<keyword evidence="8" id="KW-1185">Reference proteome</keyword>
<evidence type="ECO:0000256" key="1">
    <source>
        <dbReference type="ARBA" id="ARBA00004141"/>
    </source>
</evidence>
<dbReference type="AlphaFoldDB" id="A0A1M4XV08"/>
<dbReference type="PANTHER" id="PTHR43077">
    <property type="entry name" value="TRANSPORT PERMEASE YVFS-RELATED"/>
    <property type="match status" value="1"/>
</dbReference>
<dbReference type="NCBIfam" id="TIGR03062">
    <property type="entry name" value="pip_yhgE_Cterm"/>
    <property type="match status" value="1"/>
</dbReference>
<protein>
    <submittedName>
        <fullName evidence="7">Putative membrane protein</fullName>
    </submittedName>
</protein>
<dbReference type="Gene3D" id="1.10.287.950">
    <property type="entry name" value="Methyl-accepting chemotaxis protein"/>
    <property type="match status" value="2"/>
</dbReference>
<comment type="subcellular location">
    <subcellularLocation>
        <location evidence="1">Membrane</location>
        <topology evidence="1">Multi-pass membrane protein</topology>
    </subcellularLocation>
</comment>
<dbReference type="STRING" id="2017.SAMN05444320_102130"/>
<dbReference type="RefSeq" id="WP_073480438.1">
    <property type="nucleotide sequence ID" value="NZ_FQVN01000002.1"/>
</dbReference>
<feature type="transmembrane region" description="Helical" evidence="5">
    <location>
        <begin position="664"/>
        <end position="682"/>
    </location>
</feature>
<evidence type="ECO:0000259" key="6">
    <source>
        <dbReference type="Pfam" id="PF12698"/>
    </source>
</evidence>